<reference evidence="1" key="1">
    <citation type="submission" date="2022-07" db="EMBL/GenBank/DDBJ databases">
        <title>Genome Sequence of Leucocoprinus birnbaumii.</title>
        <authorList>
            <person name="Buettner E."/>
        </authorList>
    </citation>
    <scope>NUCLEOTIDE SEQUENCE</scope>
    <source>
        <strain evidence="1">VT141</strain>
    </source>
</reference>
<dbReference type="Proteomes" id="UP001213000">
    <property type="component" value="Unassembled WGS sequence"/>
</dbReference>
<evidence type="ECO:0000313" key="1">
    <source>
        <dbReference type="EMBL" id="KAJ3567774.1"/>
    </source>
</evidence>
<dbReference type="AlphaFoldDB" id="A0AAD5YQA4"/>
<keyword evidence="2" id="KW-1185">Reference proteome</keyword>
<gene>
    <name evidence="1" type="ORF">NP233_g6147</name>
</gene>
<name>A0AAD5YQA4_9AGAR</name>
<accession>A0AAD5YQA4</accession>
<organism evidence="1 2">
    <name type="scientific">Leucocoprinus birnbaumii</name>
    <dbReference type="NCBI Taxonomy" id="56174"/>
    <lineage>
        <taxon>Eukaryota</taxon>
        <taxon>Fungi</taxon>
        <taxon>Dikarya</taxon>
        <taxon>Basidiomycota</taxon>
        <taxon>Agaricomycotina</taxon>
        <taxon>Agaricomycetes</taxon>
        <taxon>Agaricomycetidae</taxon>
        <taxon>Agaricales</taxon>
        <taxon>Agaricineae</taxon>
        <taxon>Agaricaceae</taxon>
        <taxon>Leucocoprinus</taxon>
    </lineage>
</organism>
<sequence>MDSSTQWTSLSSDEIGLGMPSEKSYTTLEEIVFQSMTLVCNSISTPSPDHLRLCIVLHGTRSATAPALRSMEKGIKTVIVVDGELEKVKVGEILERPLRYLDSTSTTSPSLKPSTQESLVVLVEVIQSTRATSRALVGSERELEKLTRLAAILKGVLIYSGSPDSRPISTSCRPSRWVVLPRSIVCSRSSSLIMGDLLEYVTLLFIVAFDFKPHPGMRTPQKHVTNIGISKKTMPMLLELSKESSEIYVDGTLDSRGYAFRVLDTDETEGAILANGSAALSYPLDVQTQEEDFDAALLTPLQEHVVPDSLVSELAWTLHRGNEMYALEDAPLPTPTSPTSKSGPLDITRISDIGTTELGQLVPRERFSYWCFDLLFLICSRTSENNDLSRKRLAALSLPSLLNRCRSTLVGYIADESLREYGKMSCSLSDDPTKYAVDQPAVDTSALTTPPELLSDTVKRSLAALIFHFYNPLCEIASIPRRTPTSWVLTNGSRKPDQHHHISDVRVQKNHAEDGDDVVEQDAGAVARECLRVLGQEMGVSH</sequence>
<proteinExistence type="predicted"/>
<protein>
    <submittedName>
        <fullName evidence="1">Uncharacterized protein</fullName>
    </submittedName>
</protein>
<comment type="caution">
    <text evidence="1">The sequence shown here is derived from an EMBL/GenBank/DDBJ whole genome shotgun (WGS) entry which is preliminary data.</text>
</comment>
<dbReference type="EMBL" id="JANIEX010000388">
    <property type="protein sequence ID" value="KAJ3567774.1"/>
    <property type="molecule type" value="Genomic_DNA"/>
</dbReference>
<evidence type="ECO:0000313" key="2">
    <source>
        <dbReference type="Proteomes" id="UP001213000"/>
    </source>
</evidence>